<dbReference type="HOGENOM" id="CLU_3119811_0_0_3"/>
<evidence type="ECO:0000313" key="1">
    <source>
        <dbReference type="EMBL" id="BAG01757.1"/>
    </source>
</evidence>
<dbReference type="EnsemblBacteria" id="BAG01757">
    <property type="protein sequence ID" value="BAG01757"/>
    <property type="gene ID" value="MAE_19350"/>
</dbReference>
<proteinExistence type="predicted"/>
<dbReference type="AlphaFoldDB" id="B0JXD0"/>
<dbReference type="PaxDb" id="449447-MAE_19350"/>
<sequence length="50" mass="5889">MGMRFLWDRIVYAPYFLPFLAINNNFSAAHPEYRDCQSPTQFRALVDGFT</sequence>
<dbReference type="EMBL" id="AP009552">
    <property type="protein sequence ID" value="BAG01757.1"/>
    <property type="molecule type" value="Genomic_DNA"/>
</dbReference>
<dbReference type="KEGG" id="mar:MAE_19350"/>
<gene>
    <name evidence="1" type="ordered locus">MAE_19350</name>
</gene>
<keyword evidence="2" id="KW-1185">Reference proteome</keyword>
<protein>
    <submittedName>
        <fullName evidence="1">Uncharacterized protein</fullName>
    </submittedName>
</protein>
<name>B0JXD0_MICAN</name>
<accession>B0JXD0</accession>
<organism evidence="1 2">
    <name type="scientific">Microcystis aeruginosa (strain NIES-843 / IAM M-2473)</name>
    <dbReference type="NCBI Taxonomy" id="449447"/>
    <lineage>
        <taxon>Bacteria</taxon>
        <taxon>Bacillati</taxon>
        <taxon>Cyanobacteriota</taxon>
        <taxon>Cyanophyceae</taxon>
        <taxon>Oscillatoriophycideae</taxon>
        <taxon>Chroococcales</taxon>
        <taxon>Microcystaceae</taxon>
        <taxon>Microcystis</taxon>
    </lineage>
</organism>
<dbReference type="Proteomes" id="UP000001510">
    <property type="component" value="Chromosome"/>
</dbReference>
<evidence type="ECO:0000313" key="2">
    <source>
        <dbReference type="Proteomes" id="UP000001510"/>
    </source>
</evidence>
<dbReference type="STRING" id="449447.MAE_19350"/>
<reference evidence="1 2" key="1">
    <citation type="journal article" date="2007" name="DNA Res.">
        <title>Complete genomic structure of the bloom-forming toxic cyanobacterium Microcystis aeruginosa NIES-843.</title>
        <authorList>
            <person name="Kaneko T."/>
            <person name="Nakajima N."/>
            <person name="Okamoto S."/>
            <person name="Suzuki I."/>
            <person name="Tanabe Y."/>
            <person name="Tamaoki M."/>
            <person name="Nakamura Y."/>
            <person name="Kasai F."/>
            <person name="Watanabe A."/>
            <person name="Kawashima K."/>
            <person name="Kishida Y."/>
            <person name="Ono A."/>
            <person name="Shimizu Y."/>
            <person name="Takahashi C."/>
            <person name="Minami C."/>
            <person name="Fujishiro T."/>
            <person name="Kohara M."/>
            <person name="Katoh M."/>
            <person name="Nakazaki N."/>
            <person name="Nakayama S."/>
            <person name="Yamada M."/>
            <person name="Tabata S."/>
            <person name="Watanabe M.M."/>
        </authorList>
    </citation>
    <scope>NUCLEOTIDE SEQUENCE [LARGE SCALE GENOMIC DNA]</scope>
    <source>
        <strain evidence="2">NIES-843 / IAM M-247</strain>
    </source>
</reference>